<protein>
    <recommendedName>
        <fullName evidence="4">Prepilin type IV endopeptidase peptidase domain-containing protein</fullName>
    </recommendedName>
</protein>
<keyword evidence="1" id="KW-0812">Transmembrane</keyword>
<dbReference type="AlphaFoldDB" id="A0A0Q1BGD0"/>
<proteinExistence type="predicted"/>
<keyword evidence="3" id="KW-1185">Reference proteome</keyword>
<evidence type="ECO:0000256" key="1">
    <source>
        <dbReference type="SAM" id="Phobius"/>
    </source>
</evidence>
<keyword evidence="1" id="KW-0472">Membrane</keyword>
<feature type="transmembrane region" description="Helical" evidence="1">
    <location>
        <begin position="86"/>
        <end position="117"/>
    </location>
</feature>
<feature type="transmembrane region" description="Helical" evidence="1">
    <location>
        <begin position="44"/>
        <end position="66"/>
    </location>
</feature>
<comment type="caution">
    <text evidence="2">The sequence shown here is derived from an EMBL/GenBank/DDBJ whole genome shotgun (WGS) entry which is preliminary data.</text>
</comment>
<dbReference type="EMBL" id="LCTZ01000002">
    <property type="protein sequence ID" value="KQC29389.1"/>
    <property type="molecule type" value="Genomic_DNA"/>
</dbReference>
<accession>A0A0Q1BGD0</accession>
<reference evidence="2 3" key="1">
    <citation type="submission" date="2015-04" db="EMBL/GenBank/DDBJ databases">
        <title>Complete genome of flavobacterium.</title>
        <authorList>
            <person name="Kwon Y.M."/>
            <person name="Kim S.-J."/>
        </authorList>
    </citation>
    <scope>NUCLEOTIDE SEQUENCE [LARGE SCALE GENOMIC DNA]</scope>
    <source>
        <strain evidence="2 3">DK169</strain>
    </source>
</reference>
<evidence type="ECO:0008006" key="4">
    <source>
        <dbReference type="Google" id="ProtNLM"/>
    </source>
</evidence>
<evidence type="ECO:0000313" key="2">
    <source>
        <dbReference type="EMBL" id="KQC29389.1"/>
    </source>
</evidence>
<keyword evidence="1" id="KW-1133">Transmembrane helix</keyword>
<dbReference type="STRING" id="346185.AAY42_05360"/>
<gene>
    <name evidence="2" type="ORF">AAY42_05360</name>
</gene>
<name>A0A0Q1BGD0_9FLAO</name>
<feature type="transmembrane region" description="Helical" evidence="1">
    <location>
        <begin position="20"/>
        <end position="37"/>
    </location>
</feature>
<organism evidence="2 3">
    <name type="scientific">Flagellimonas eckloniae</name>
    <dbReference type="NCBI Taxonomy" id="346185"/>
    <lineage>
        <taxon>Bacteria</taxon>
        <taxon>Pseudomonadati</taxon>
        <taxon>Bacteroidota</taxon>
        <taxon>Flavobacteriia</taxon>
        <taxon>Flavobacteriales</taxon>
        <taxon>Flavobacteriaceae</taxon>
        <taxon>Flagellimonas</taxon>
    </lineage>
</organism>
<sequence>MLMVCLAGISYQDFKERKVFWFLFPLAMLLFGLLLFLNTNGLKIFIYYSAINALLVTAIVTILFVYTRLFLKKTFLNHSLGLGDILFFYAFGLGFPTITFVVLFVGSIVFSLLVFLLSKKRLELSSVPLAGLMAFFLFFVVLSSIASKSTSLYAY</sequence>
<feature type="transmembrane region" description="Helical" evidence="1">
    <location>
        <begin position="129"/>
        <end position="146"/>
    </location>
</feature>
<evidence type="ECO:0000313" key="3">
    <source>
        <dbReference type="Proteomes" id="UP000050827"/>
    </source>
</evidence>
<dbReference type="Proteomes" id="UP000050827">
    <property type="component" value="Unassembled WGS sequence"/>
</dbReference>